<feature type="region of interest" description="Disordered" evidence="11">
    <location>
        <begin position="277"/>
        <end position="321"/>
    </location>
</feature>
<feature type="compositionally biased region" description="Basic and acidic residues" evidence="11">
    <location>
        <begin position="136"/>
        <end position="146"/>
    </location>
</feature>
<evidence type="ECO:0000256" key="1">
    <source>
        <dbReference type="ARBA" id="ARBA00004477"/>
    </source>
</evidence>
<dbReference type="EMBL" id="GGLE01005759">
    <property type="protein sequence ID" value="MBY09885.1"/>
    <property type="molecule type" value="Transcribed_RNA"/>
</dbReference>
<keyword evidence="5 12" id="KW-0812">Transmembrane</keyword>
<evidence type="ECO:0000256" key="12">
    <source>
        <dbReference type="SAM" id="Phobius"/>
    </source>
</evidence>
<sequence>MAQVERRKNRKKREKDEDLQEDKPSKVEYEVARYLRDKLPVKKTSLLEHKVEYFNAARSVDCLLDSPWATGKGKKEKLFTTRESVVEFMNILLRHKFFHRAKKIIITKTKKKKDESEGSTPKVIKEKKSVSASGGEDSKEAEEKKDVEEKKKRLKLDMHLDQIFVDANEPYVWIYDPVPLKAWIIGASLVVGAVAISMFPLWPRTVRDYVYYLSLATAFVLGTIFALALLRHVVFFIVWACTMGKHHFWFLPNLTEDVGILESFWPLYQYEYRGAETDAKVKQKNSSEETAEEKPSGEGEENGQGDNGFEVLDHPEKDKEC</sequence>
<dbReference type="GO" id="GO:0031204">
    <property type="term" value="P:post-translational protein targeting to membrane, translocation"/>
    <property type="evidence" value="ECO:0007669"/>
    <property type="project" value="TreeGrafter"/>
</dbReference>
<accession>A0A2R5LKC8</accession>
<dbReference type="PANTHER" id="PTHR12443:SF9">
    <property type="entry name" value="TRANSLOCATION PROTEIN SEC62"/>
    <property type="match status" value="1"/>
</dbReference>
<dbReference type="CTD" id="34333"/>
<organism evidence="13">
    <name type="scientific">Ornithodoros turicata</name>
    <dbReference type="NCBI Taxonomy" id="34597"/>
    <lineage>
        <taxon>Eukaryota</taxon>
        <taxon>Metazoa</taxon>
        <taxon>Ecdysozoa</taxon>
        <taxon>Arthropoda</taxon>
        <taxon>Chelicerata</taxon>
        <taxon>Arachnida</taxon>
        <taxon>Acari</taxon>
        <taxon>Parasitiformes</taxon>
        <taxon>Ixodida</taxon>
        <taxon>Ixodoidea</taxon>
        <taxon>Argasidae</taxon>
        <taxon>Ornithodorinae</taxon>
        <taxon>Ornithodoros</taxon>
    </lineage>
</organism>
<proteinExistence type="inferred from homology"/>
<comment type="similarity">
    <text evidence="2">Belongs to the SEC62 family.</text>
</comment>
<feature type="transmembrane region" description="Helical" evidence="12">
    <location>
        <begin position="182"/>
        <end position="203"/>
    </location>
</feature>
<feature type="transmembrane region" description="Helical" evidence="12">
    <location>
        <begin position="209"/>
        <end position="230"/>
    </location>
</feature>
<feature type="compositionally biased region" description="Basic and acidic residues" evidence="11">
    <location>
        <begin position="311"/>
        <end position="321"/>
    </location>
</feature>
<keyword evidence="8 12" id="KW-1133">Transmembrane helix</keyword>
<protein>
    <recommendedName>
        <fullName evidence="3">Translocation protein SEC62</fullName>
    </recommendedName>
</protein>
<keyword evidence="10 12" id="KW-0472">Membrane</keyword>
<evidence type="ECO:0000256" key="3">
    <source>
        <dbReference type="ARBA" id="ARBA00021257"/>
    </source>
</evidence>
<evidence type="ECO:0000256" key="11">
    <source>
        <dbReference type="SAM" id="MobiDB-lite"/>
    </source>
</evidence>
<dbReference type="InterPro" id="IPR004728">
    <property type="entry name" value="Sec62"/>
</dbReference>
<evidence type="ECO:0000256" key="4">
    <source>
        <dbReference type="ARBA" id="ARBA00022448"/>
    </source>
</evidence>
<dbReference type="GO" id="GO:0005789">
    <property type="term" value="C:endoplasmic reticulum membrane"/>
    <property type="evidence" value="ECO:0007669"/>
    <property type="project" value="UniProtKB-SubCell"/>
</dbReference>
<evidence type="ECO:0000256" key="6">
    <source>
        <dbReference type="ARBA" id="ARBA00022824"/>
    </source>
</evidence>
<dbReference type="GeneID" id="135370953"/>
<feature type="region of interest" description="Disordered" evidence="11">
    <location>
        <begin position="109"/>
        <end position="146"/>
    </location>
</feature>
<name>A0A2R5LKC8_9ACAR</name>
<evidence type="ECO:0000313" key="13">
    <source>
        <dbReference type="EMBL" id="MBY09885.1"/>
    </source>
</evidence>
<dbReference type="Pfam" id="PF03839">
    <property type="entry name" value="Sec62"/>
    <property type="match status" value="1"/>
</dbReference>
<evidence type="ECO:0000256" key="9">
    <source>
        <dbReference type="ARBA" id="ARBA00023010"/>
    </source>
</evidence>
<reference evidence="13" key="1">
    <citation type="submission" date="2018-03" db="EMBL/GenBank/DDBJ databases">
        <title>The relapsing fever spirochete Borrelia turicatae persists in the highly oxidative environment of its soft-bodied tick vector.</title>
        <authorList>
            <person name="Bourret T.J."/>
            <person name="Boyle W.K."/>
            <person name="Valenzuela J.G."/>
            <person name="Oliveira F."/>
            <person name="Lopez J.E."/>
        </authorList>
    </citation>
    <scope>NUCLEOTIDE SEQUENCE</scope>
    <source>
        <strain evidence="13">Kansas strain/isolate</strain>
        <tissue evidence="13">Salivary glands</tissue>
    </source>
</reference>
<evidence type="ECO:0000256" key="2">
    <source>
        <dbReference type="ARBA" id="ARBA00010604"/>
    </source>
</evidence>
<dbReference type="AlphaFoldDB" id="A0A2R5LKC8"/>
<keyword evidence="9" id="KW-0811">Translocation</keyword>
<dbReference type="PANTHER" id="PTHR12443">
    <property type="entry name" value="TRANSLOCATION PROTEIN SEC62"/>
    <property type="match status" value="1"/>
</dbReference>
<evidence type="ECO:0000256" key="10">
    <source>
        <dbReference type="ARBA" id="ARBA00023136"/>
    </source>
</evidence>
<evidence type="ECO:0000256" key="8">
    <source>
        <dbReference type="ARBA" id="ARBA00022989"/>
    </source>
</evidence>
<keyword evidence="4" id="KW-0813">Transport</keyword>
<dbReference type="RefSeq" id="XP_064460966.1">
    <property type="nucleotide sequence ID" value="XM_064604896.1"/>
</dbReference>
<comment type="subcellular location">
    <subcellularLocation>
        <location evidence="1">Endoplasmic reticulum membrane</location>
        <topology evidence="1">Multi-pass membrane protein</topology>
    </subcellularLocation>
</comment>
<evidence type="ECO:0000256" key="5">
    <source>
        <dbReference type="ARBA" id="ARBA00022692"/>
    </source>
</evidence>
<feature type="region of interest" description="Disordered" evidence="11">
    <location>
        <begin position="1"/>
        <end position="24"/>
    </location>
</feature>
<keyword evidence="7" id="KW-0653">Protein transport</keyword>
<feature type="compositionally biased region" description="Basic and acidic residues" evidence="11">
    <location>
        <begin position="277"/>
        <end position="297"/>
    </location>
</feature>
<dbReference type="KEGG" id="oti:135370953"/>
<evidence type="ECO:0000256" key="7">
    <source>
        <dbReference type="ARBA" id="ARBA00022927"/>
    </source>
</evidence>
<keyword evidence="6" id="KW-0256">Endoplasmic reticulum</keyword>